<dbReference type="Gene3D" id="2.30.29.50">
    <property type="entry name" value="Bacterial Pleckstrin homology domain"/>
    <property type="match status" value="1"/>
</dbReference>
<dbReference type="Pfam" id="PF08000">
    <property type="entry name" value="bPH_1"/>
    <property type="match status" value="1"/>
</dbReference>
<dbReference type="EMBL" id="JACXAA010000001">
    <property type="protein sequence ID" value="MBD2752018.1"/>
    <property type="molecule type" value="Genomic_DNA"/>
</dbReference>
<keyword evidence="3" id="KW-1185">Reference proteome</keyword>
<sequence>MGLFDKVASAAADKFNKEVQSLLIQGETLENIMQLFEDYIAFTNKRIIFVDRKFIGSSRAIVSIPYAKISEVGMTSGGFMKFSQELAVQVGSHRHEFKVYDPKETAEVYKALVAKIC</sequence>
<dbReference type="RefSeq" id="WP_191037636.1">
    <property type="nucleotide sequence ID" value="NZ_JACXAA010000001.1"/>
</dbReference>
<gene>
    <name evidence="2" type="ORF">IC230_03880</name>
</gene>
<protein>
    <submittedName>
        <fullName evidence="2">PH domain-containing protein</fullName>
    </submittedName>
</protein>
<evidence type="ECO:0000259" key="1">
    <source>
        <dbReference type="Pfam" id="PF08000"/>
    </source>
</evidence>
<evidence type="ECO:0000313" key="2">
    <source>
        <dbReference type="EMBL" id="MBD2752018.1"/>
    </source>
</evidence>
<name>A0A927GBW1_9BACT</name>
<feature type="domain" description="Bacterial Pleckstrin homology" evidence="1">
    <location>
        <begin position="3"/>
        <end position="114"/>
    </location>
</feature>
<reference evidence="2" key="1">
    <citation type="submission" date="2020-09" db="EMBL/GenBank/DDBJ databases">
        <authorList>
            <person name="Kim M.K."/>
        </authorList>
    </citation>
    <scope>NUCLEOTIDE SEQUENCE</scope>
    <source>
        <strain evidence="2">BT704</strain>
    </source>
</reference>
<dbReference type="InterPro" id="IPR037063">
    <property type="entry name" value="PHb_sf"/>
</dbReference>
<dbReference type="SUPFAM" id="SSF50729">
    <property type="entry name" value="PH domain-like"/>
    <property type="match status" value="1"/>
</dbReference>
<organism evidence="2 3">
    <name type="scientific">Spirosoma validum</name>
    <dbReference type="NCBI Taxonomy" id="2771355"/>
    <lineage>
        <taxon>Bacteria</taxon>
        <taxon>Pseudomonadati</taxon>
        <taxon>Bacteroidota</taxon>
        <taxon>Cytophagia</taxon>
        <taxon>Cytophagales</taxon>
        <taxon>Cytophagaceae</taxon>
        <taxon>Spirosoma</taxon>
    </lineage>
</organism>
<dbReference type="Proteomes" id="UP000653797">
    <property type="component" value="Unassembled WGS sequence"/>
</dbReference>
<dbReference type="InterPro" id="IPR012544">
    <property type="entry name" value="PHb"/>
</dbReference>
<accession>A0A927GBW1</accession>
<dbReference type="AlphaFoldDB" id="A0A927GBW1"/>
<proteinExistence type="predicted"/>
<comment type="caution">
    <text evidence="2">The sequence shown here is derived from an EMBL/GenBank/DDBJ whole genome shotgun (WGS) entry which is preliminary data.</text>
</comment>
<evidence type="ECO:0000313" key="3">
    <source>
        <dbReference type="Proteomes" id="UP000653797"/>
    </source>
</evidence>